<dbReference type="Gene3D" id="1.10.10.60">
    <property type="entry name" value="Homeodomain-like"/>
    <property type="match status" value="1"/>
</dbReference>
<dbReference type="GO" id="GO:0030154">
    <property type="term" value="P:cell differentiation"/>
    <property type="evidence" value="ECO:0007669"/>
    <property type="project" value="TreeGrafter"/>
</dbReference>
<evidence type="ECO:0000259" key="8">
    <source>
        <dbReference type="PROSITE" id="PS50071"/>
    </source>
</evidence>
<keyword evidence="3 5" id="KW-0371">Homeobox</keyword>
<dbReference type="InterPro" id="IPR001356">
    <property type="entry name" value="HD"/>
</dbReference>
<feature type="compositionally biased region" description="Basic residues" evidence="7">
    <location>
        <begin position="368"/>
        <end position="391"/>
    </location>
</feature>
<evidence type="ECO:0000256" key="2">
    <source>
        <dbReference type="ARBA" id="ARBA00023125"/>
    </source>
</evidence>
<evidence type="ECO:0000256" key="6">
    <source>
        <dbReference type="RuleBase" id="RU000682"/>
    </source>
</evidence>
<comment type="subcellular location">
    <subcellularLocation>
        <location evidence="1 5 6">Nucleus</location>
    </subcellularLocation>
</comment>
<evidence type="ECO:0000256" key="7">
    <source>
        <dbReference type="SAM" id="MobiDB-lite"/>
    </source>
</evidence>
<dbReference type="PANTHER" id="PTHR24340">
    <property type="entry name" value="HOMEOBOX PROTEIN NKX"/>
    <property type="match status" value="1"/>
</dbReference>
<dbReference type="Pfam" id="PF00046">
    <property type="entry name" value="Homeodomain"/>
    <property type="match status" value="1"/>
</dbReference>
<accession>A0A9P7FXL6</accession>
<dbReference type="EMBL" id="JABCKV010000757">
    <property type="protein sequence ID" value="KAG5640412.1"/>
    <property type="molecule type" value="Genomic_DNA"/>
</dbReference>
<evidence type="ECO:0000256" key="1">
    <source>
        <dbReference type="ARBA" id="ARBA00004123"/>
    </source>
</evidence>
<dbReference type="SUPFAM" id="SSF46689">
    <property type="entry name" value="Homeodomain-like"/>
    <property type="match status" value="1"/>
</dbReference>
<name>A0A9P7FXL6_9AGAR</name>
<keyword evidence="2 5" id="KW-0238">DNA-binding</keyword>
<evidence type="ECO:0000256" key="3">
    <source>
        <dbReference type="ARBA" id="ARBA00023155"/>
    </source>
</evidence>
<evidence type="ECO:0000256" key="5">
    <source>
        <dbReference type="PROSITE-ProRule" id="PRU00108"/>
    </source>
</evidence>
<organism evidence="9 10">
    <name type="scientific">Asterophora parasitica</name>
    <dbReference type="NCBI Taxonomy" id="117018"/>
    <lineage>
        <taxon>Eukaryota</taxon>
        <taxon>Fungi</taxon>
        <taxon>Dikarya</taxon>
        <taxon>Basidiomycota</taxon>
        <taxon>Agaricomycotina</taxon>
        <taxon>Agaricomycetes</taxon>
        <taxon>Agaricomycetidae</taxon>
        <taxon>Agaricales</taxon>
        <taxon>Tricholomatineae</taxon>
        <taxon>Lyophyllaceae</taxon>
        <taxon>Asterophora</taxon>
    </lineage>
</organism>
<dbReference type="PROSITE" id="PS50071">
    <property type="entry name" value="HOMEOBOX_2"/>
    <property type="match status" value="1"/>
</dbReference>
<gene>
    <name evidence="9" type="ORF">DXG03_008748</name>
</gene>
<feature type="compositionally biased region" description="Low complexity" evidence="7">
    <location>
        <begin position="343"/>
        <end position="355"/>
    </location>
</feature>
<dbReference type="CDD" id="cd00086">
    <property type="entry name" value="homeodomain"/>
    <property type="match status" value="1"/>
</dbReference>
<feature type="compositionally biased region" description="Low complexity" evidence="7">
    <location>
        <begin position="392"/>
        <end position="419"/>
    </location>
</feature>
<dbReference type="InterPro" id="IPR017970">
    <property type="entry name" value="Homeobox_CS"/>
</dbReference>
<feature type="region of interest" description="Disordered" evidence="7">
    <location>
        <begin position="336"/>
        <end position="459"/>
    </location>
</feature>
<feature type="compositionally biased region" description="Low complexity" evidence="7">
    <location>
        <begin position="426"/>
        <end position="436"/>
    </location>
</feature>
<dbReference type="GO" id="GO:0005634">
    <property type="term" value="C:nucleus"/>
    <property type="evidence" value="ECO:0007669"/>
    <property type="project" value="UniProtKB-SubCell"/>
</dbReference>
<feature type="DNA-binding region" description="Homeobox" evidence="5">
    <location>
        <begin position="98"/>
        <end position="157"/>
    </location>
</feature>
<evidence type="ECO:0000313" key="10">
    <source>
        <dbReference type="Proteomes" id="UP000775547"/>
    </source>
</evidence>
<dbReference type="SMART" id="SM00389">
    <property type="entry name" value="HOX"/>
    <property type="match status" value="1"/>
</dbReference>
<comment type="caution">
    <text evidence="9">The sequence shown here is derived from an EMBL/GenBank/DDBJ whole genome shotgun (WGS) entry which is preliminary data.</text>
</comment>
<dbReference type="InterPro" id="IPR009057">
    <property type="entry name" value="Homeodomain-like_sf"/>
</dbReference>
<dbReference type="AlphaFoldDB" id="A0A9P7FXL6"/>
<keyword evidence="10" id="KW-1185">Reference proteome</keyword>
<keyword evidence="4 5" id="KW-0539">Nucleus</keyword>
<sequence length="513" mass="56757">MQLSCTPTLSIPQYGHGPFIPLRKSTGLTAQLEEVIKAAQEVRDICGTKGSFSREEEEAMSKDWEAVHADQTRAWSDDIFARFREAAAKAKSTSLPPAKEKKPVFNHEYTPLLEKYFEYNAYPSAADRAVLARKSMMTPRQIEVWFQNHRNRARKDGKHLRKLTEDPLPLEISLKSLERKMPFFTIPEHERRPVNKPEPPKTDFSDDENDPLPPTRVWDPCAPDVLDPPGPSHAYPAIYPPGCDYDPFPSKVDIPAPVWYRTLSAPRRPSKTLVDIDEFIADFETKLHLRVPVLRSKASQSWCSGRVTLPSPAPHPAFVRCPFSARLSTASHLPVAPAPPSRLHPFRSPSPFSHPTTLIPPEHLHTTPTRRKAARLPKRTPKNTSIAHRRGSPAVSEASPSPSRSSSYASISSSFGSEISSDRRPSSSSSSSSSPSALTTPLAPHSELPEDARSPVSISGVDFETSDDLFGSNMGTLSPVDGTPFNYAMPPQLKQSYSFGFDIPTSGRRSSPG</sequence>
<proteinExistence type="predicted"/>
<dbReference type="Proteomes" id="UP000775547">
    <property type="component" value="Unassembled WGS sequence"/>
</dbReference>
<protein>
    <recommendedName>
        <fullName evidence="8">Homeobox domain-containing protein</fullName>
    </recommendedName>
</protein>
<dbReference type="OrthoDB" id="6159439at2759"/>
<reference evidence="9" key="1">
    <citation type="submission" date="2020-07" db="EMBL/GenBank/DDBJ databases">
        <authorList>
            <person name="Nieuwenhuis M."/>
            <person name="Van De Peppel L.J.J."/>
        </authorList>
    </citation>
    <scope>NUCLEOTIDE SEQUENCE</scope>
    <source>
        <strain evidence="9">AP01</strain>
        <tissue evidence="9">Mycelium</tissue>
    </source>
</reference>
<reference evidence="9" key="2">
    <citation type="submission" date="2021-10" db="EMBL/GenBank/DDBJ databases">
        <title>Phylogenomics reveals ancestral predisposition of the termite-cultivated fungus Termitomyces towards a domesticated lifestyle.</title>
        <authorList>
            <person name="Auxier B."/>
            <person name="Grum-Grzhimaylo A."/>
            <person name="Cardenas M.E."/>
            <person name="Lodge J.D."/>
            <person name="Laessoe T."/>
            <person name="Pedersen O."/>
            <person name="Smith M.E."/>
            <person name="Kuyper T.W."/>
            <person name="Franco-Molano E.A."/>
            <person name="Baroni T.J."/>
            <person name="Aanen D.K."/>
        </authorList>
    </citation>
    <scope>NUCLEOTIDE SEQUENCE</scope>
    <source>
        <strain evidence="9">AP01</strain>
        <tissue evidence="9">Mycelium</tissue>
    </source>
</reference>
<dbReference type="PROSITE" id="PS00027">
    <property type="entry name" value="HOMEOBOX_1"/>
    <property type="match status" value="1"/>
</dbReference>
<dbReference type="GO" id="GO:0000981">
    <property type="term" value="F:DNA-binding transcription factor activity, RNA polymerase II-specific"/>
    <property type="evidence" value="ECO:0007669"/>
    <property type="project" value="InterPro"/>
</dbReference>
<feature type="domain" description="Homeobox" evidence="8">
    <location>
        <begin position="96"/>
        <end position="156"/>
    </location>
</feature>
<evidence type="ECO:0000313" key="9">
    <source>
        <dbReference type="EMBL" id="KAG5640412.1"/>
    </source>
</evidence>
<dbReference type="GO" id="GO:0000978">
    <property type="term" value="F:RNA polymerase II cis-regulatory region sequence-specific DNA binding"/>
    <property type="evidence" value="ECO:0007669"/>
    <property type="project" value="TreeGrafter"/>
</dbReference>
<evidence type="ECO:0000256" key="4">
    <source>
        <dbReference type="ARBA" id="ARBA00023242"/>
    </source>
</evidence>
<feature type="compositionally biased region" description="Basic and acidic residues" evidence="7">
    <location>
        <begin position="186"/>
        <end position="204"/>
    </location>
</feature>
<dbReference type="InterPro" id="IPR050394">
    <property type="entry name" value="Homeobox_NK-like"/>
</dbReference>
<feature type="region of interest" description="Disordered" evidence="7">
    <location>
        <begin position="186"/>
        <end position="212"/>
    </location>
</feature>
<feature type="non-terminal residue" evidence="9">
    <location>
        <position position="513"/>
    </location>
</feature>